<evidence type="ECO:0000256" key="2">
    <source>
        <dbReference type="ARBA" id="ARBA00022692"/>
    </source>
</evidence>
<feature type="domain" description="Translocation and assembly module TamB C-terminal" evidence="6">
    <location>
        <begin position="1072"/>
        <end position="1420"/>
    </location>
</feature>
<dbReference type="EMBL" id="CP021431">
    <property type="protein sequence ID" value="ART99506.1"/>
    <property type="molecule type" value="Genomic_DNA"/>
</dbReference>
<dbReference type="RefSeq" id="WP_087205846.1">
    <property type="nucleotide sequence ID" value="NZ_CP021431.1"/>
</dbReference>
<keyword evidence="3" id="KW-1133">Transmembrane helix</keyword>
<evidence type="ECO:0000256" key="3">
    <source>
        <dbReference type="ARBA" id="ARBA00022989"/>
    </source>
</evidence>
<keyword evidence="2" id="KW-0812">Transmembrane</keyword>
<dbReference type="PANTHER" id="PTHR36985">
    <property type="entry name" value="TRANSLOCATION AND ASSEMBLY MODULE SUBUNIT TAMB"/>
    <property type="match status" value="1"/>
</dbReference>
<reference evidence="7 8" key="1">
    <citation type="submission" date="2017-05" db="EMBL/GenBank/DDBJ databases">
        <title>Genome Sequence of Loktanella vestfoldensis Strain SMR4r Isolated from a Culture of the Diatom Skeletonema marinoi.</title>
        <authorList>
            <person name="Topel M."/>
            <person name="Pinder M.I.M."/>
            <person name="Johansson O.N."/>
            <person name="Kourtchenko O."/>
            <person name="Godhe A."/>
            <person name="Clarke A.K."/>
        </authorList>
    </citation>
    <scope>NUCLEOTIDE SEQUENCE [LARGE SCALE GENOMIC DNA]</scope>
    <source>
        <strain evidence="7 8">SMR4r</strain>
    </source>
</reference>
<proteinExistence type="predicted"/>
<organism evidence="7 8">
    <name type="scientific">Yoonia vestfoldensis</name>
    <dbReference type="NCBI Taxonomy" id="245188"/>
    <lineage>
        <taxon>Bacteria</taxon>
        <taxon>Pseudomonadati</taxon>
        <taxon>Pseudomonadota</taxon>
        <taxon>Alphaproteobacteria</taxon>
        <taxon>Rhodobacterales</taxon>
        <taxon>Paracoccaceae</taxon>
        <taxon>Yoonia</taxon>
    </lineage>
</organism>
<dbReference type="Pfam" id="PF04357">
    <property type="entry name" value="TamB"/>
    <property type="match status" value="1"/>
</dbReference>
<feature type="signal peptide" evidence="5">
    <location>
        <begin position="1"/>
        <end position="21"/>
    </location>
</feature>
<dbReference type="GO" id="GO:0009306">
    <property type="term" value="P:protein secretion"/>
    <property type="evidence" value="ECO:0007669"/>
    <property type="project" value="InterPro"/>
</dbReference>
<dbReference type="PANTHER" id="PTHR36985:SF1">
    <property type="entry name" value="TRANSLOCATION AND ASSEMBLY MODULE SUBUNIT TAMB"/>
    <property type="match status" value="1"/>
</dbReference>
<keyword evidence="5" id="KW-0732">Signal</keyword>
<accession>A0A1Y0E7B1</accession>
<evidence type="ECO:0000313" key="7">
    <source>
        <dbReference type="EMBL" id="ART99506.1"/>
    </source>
</evidence>
<dbReference type="GO" id="GO:0005886">
    <property type="term" value="C:plasma membrane"/>
    <property type="evidence" value="ECO:0007669"/>
    <property type="project" value="InterPro"/>
</dbReference>
<evidence type="ECO:0000313" key="8">
    <source>
        <dbReference type="Proteomes" id="UP000195273"/>
    </source>
</evidence>
<evidence type="ECO:0000256" key="1">
    <source>
        <dbReference type="ARBA" id="ARBA00004167"/>
    </source>
</evidence>
<evidence type="ECO:0000259" key="6">
    <source>
        <dbReference type="Pfam" id="PF04357"/>
    </source>
</evidence>
<keyword evidence="8" id="KW-1185">Reference proteome</keyword>
<dbReference type="Proteomes" id="UP000195273">
    <property type="component" value="Chromosome"/>
</dbReference>
<evidence type="ECO:0000256" key="5">
    <source>
        <dbReference type="SAM" id="SignalP"/>
    </source>
</evidence>
<dbReference type="KEGG" id="lvs:LOKVESSMR4R_00164"/>
<feature type="chain" id="PRO_5012485588" evidence="5">
    <location>
        <begin position="22"/>
        <end position="1420"/>
    </location>
</feature>
<keyword evidence="4" id="KW-0472">Membrane</keyword>
<comment type="subcellular location">
    <subcellularLocation>
        <location evidence="1">Membrane</location>
        <topology evidence="1">Single-pass membrane protein</topology>
    </subcellularLocation>
</comment>
<dbReference type="GO" id="GO:0097347">
    <property type="term" value="C:TAM protein secretion complex"/>
    <property type="evidence" value="ECO:0007669"/>
    <property type="project" value="TreeGrafter"/>
</dbReference>
<evidence type="ECO:0000256" key="4">
    <source>
        <dbReference type="ARBA" id="ARBA00023136"/>
    </source>
</evidence>
<name>A0A1Y0E7B1_9RHOB</name>
<dbReference type="OrthoDB" id="7784409at2"/>
<gene>
    <name evidence="7" type="ORF">LOKVESSMR4R_00164</name>
</gene>
<protein>
    <submittedName>
        <fullName evidence="7">TamB, inner membrane protein subunit of TAM complex</fullName>
    </submittedName>
</protein>
<sequence>MKHLCLILLLLVLPVSLVAQTAQDDRGYLTRLIEDNLSGADRNVTITGFEGALSSEARIAQMTIADAEGIWLTLEDLVLQWNRASLLRGAISVQQLRAGRVILSRAPLGGDTGPSPEAQPFALPDLPVSLSIDVLDIARIEIAEVFLGEPVVASLQGSAQLAGGEGSADILATRLEGKQGAFQIAGSYSNETDILSLLLDLNEGPDGIAARLLDLPGRPSVALTVQGAGPLDDFGASLALATDGQDRLAGDFRLATQDDGRQQVRLDAGGDISALFAPEYRDFFGSDAQVRVAFNRAADGRIDIPQITLDAGRARLSGSMRIGAQGWPEVINITGGITPAAGEAVLLPLPGPRSFVDGVTLELAYDAAISDAWTLDMTINGLARPGLSIARLGLQGGGILQSGEGDLEGRVTADLTYGAQRLAFDDSAAAQALGDAVQGALALERIEGRPMNITRLSLAGAGIDLSAEAEIAGAGQGFQTEAAIALQVAGLDRFATLLGQDLGGSARFDIAADLTPLDGLFRIGLTGSTEDLRIGVAQADAVLAGNGSIAATLVRDRDGTRLQDLRVATDAAEITASATATSAGSVADVTARLRDLSVVLPELSGAASTKGRVTLSADDQIAFTLAGDAPAATYRMTGTVAPLADERQRLDIALAADVSDLSLYAGVAGRPLAGAAAVHVEGFVLDDGSRFTLDLRGDTDDLITGVTRLDPLLAGTGEIAAQIVRPADDALQISDLSVQTPAMTLRGAADVRRDGPMTADLALQIADAQLIDPALQGPLALTLDAAPTADGQTAALLQIAGPDTALRFDAVVAGRAADFVTTGALTAQVADLAAYAGLAGRPLRGSIDLSAEGRVVPDLSAFDAQVSLRSEDLAIGNPTADALLAGTGRITADIGRADGVLEVRTLEISTPQVSFVGALNSNAGFRQGRFNASLRDVGLLTDQISGPVRATGSASLDAAGNWGVDATGTGPGGLTAQVQGTVAQSGALSLAITGAAPLALVNTAIEPRRLSGTANFDLRAEGPPGLDAFSGQITFANGRLAAPTLGQALSAITGAVRLDNGTARVDLRSGVEGGGNLAITGPVGLGEGNQADLTIRLNDVVLQDPQLYRTSVAGMITLQGPLRGGARIDGQLALGQTDVQVPSSTISTLGALPEVVHLQPDRAAVTTLARAGQLPSGAQANGTGTGTRRAFPLNIVIDAPSRIFIRGRGLDAELGGRLTIGGTSAEVIPVGRFDLLRGRIDILQQRFELTEGSASLQGEFEPYIRLVASTTSATGTQVSIVIEGPASEPQVSFESVPDLPQDEILAQLIFGRDLQSISPLQAVQLAGAISTLAGGGGGAVDQLRQSLGLDDFDVTTDEQGNAALRVGRYLSENVYTDVTISSDGGTEINLNLDITDEIVAKGGVDEEGDTGIGIFFERDY</sequence>
<dbReference type="InterPro" id="IPR007452">
    <property type="entry name" value="TamB_C"/>
</dbReference>